<dbReference type="PANTHER" id="PTHR42024:SF1">
    <property type="entry name" value="AMINO ACID PERMEASE_ SLC12A DOMAIN-CONTAINING PROTEIN"/>
    <property type="match status" value="1"/>
</dbReference>
<feature type="transmembrane region" description="Helical" evidence="1">
    <location>
        <begin position="59"/>
        <end position="84"/>
    </location>
</feature>
<keyword evidence="3" id="KW-1185">Reference proteome</keyword>
<feature type="transmembrane region" description="Helical" evidence="1">
    <location>
        <begin position="105"/>
        <end position="130"/>
    </location>
</feature>
<accession>A0A9P4NV02</accession>
<reference evidence="2" key="1">
    <citation type="journal article" date="2020" name="Stud. Mycol.">
        <title>101 Dothideomycetes genomes: a test case for predicting lifestyles and emergence of pathogens.</title>
        <authorList>
            <person name="Haridas S."/>
            <person name="Albert R."/>
            <person name="Binder M."/>
            <person name="Bloem J."/>
            <person name="Labutti K."/>
            <person name="Salamov A."/>
            <person name="Andreopoulos B."/>
            <person name="Baker S."/>
            <person name="Barry K."/>
            <person name="Bills G."/>
            <person name="Bluhm B."/>
            <person name="Cannon C."/>
            <person name="Castanera R."/>
            <person name="Culley D."/>
            <person name="Daum C."/>
            <person name="Ezra D."/>
            <person name="Gonzalez J."/>
            <person name="Henrissat B."/>
            <person name="Kuo A."/>
            <person name="Liang C."/>
            <person name="Lipzen A."/>
            <person name="Lutzoni F."/>
            <person name="Magnuson J."/>
            <person name="Mondo S."/>
            <person name="Nolan M."/>
            <person name="Ohm R."/>
            <person name="Pangilinan J."/>
            <person name="Park H.-J."/>
            <person name="Ramirez L."/>
            <person name="Alfaro M."/>
            <person name="Sun H."/>
            <person name="Tritt A."/>
            <person name="Yoshinaga Y."/>
            <person name="Zwiers L.-H."/>
            <person name="Turgeon B."/>
            <person name="Goodwin S."/>
            <person name="Spatafora J."/>
            <person name="Crous P."/>
            <person name="Grigoriev I."/>
        </authorList>
    </citation>
    <scope>NUCLEOTIDE SEQUENCE</scope>
    <source>
        <strain evidence="2">CBS 130266</strain>
    </source>
</reference>
<evidence type="ECO:0000313" key="3">
    <source>
        <dbReference type="Proteomes" id="UP000800235"/>
    </source>
</evidence>
<feature type="transmembrane region" description="Helical" evidence="1">
    <location>
        <begin position="256"/>
        <end position="280"/>
    </location>
</feature>
<feature type="transmembrane region" description="Helical" evidence="1">
    <location>
        <begin position="12"/>
        <end position="39"/>
    </location>
</feature>
<dbReference type="EMBL" id="MU007028">
    <property type="protein sequence ID" value="KAF2432122.1"/>
    <property type="molecule type" value="Genomic_DNA"/>
</dbReference>
<name>A0A9P4NV02_9PEZI</name>
<gene>
    <name evidence="2" type="ORF">EJ08DRAFT_732862</name>
</gene>
<keyword evidence="1" id="KW-1133">Transmembrane helix</keyword>
<dbReference type="PANTHER" id="PTHR42024">
    <property type="entry name" value="AMINO ACID PERMEASE_ SLC12A DOMAIN-CONTAINING PROTEIN"/>
    <property type="match status" value="1"/>
</dbReference>
<proteinExistence type="predicted"/>
<feature type="transmembrane region" description="Helical" evidence="1">
    <location>
        <begin position="226"/>
        <end position="250"/>
    </location>
</feature>
<feature type="transmembrane region" description="Helical" evidence="1">
    <location>
        <begin position="150"/>
        <end position="170"/>
    </location>
</feature>
<evidence type="ECO:0000256" key="1">
    <source>
        <dbReference type="SAM" id="Phobius"/>
    </source>
</evidence>
<organism evidence="2 3">
    <name type="scientific">Tothia fuscella</name>
    <dbReference type="NCBI Taxonomy" id="1048955"/>
    <lineage>
        <taxon>Eukaryota</taxon>
        <taxon>Fungi</taxon>
        <taxon>Dikarya</taxon>
        <taxon>Ascomycota</taxon>
        <taxon>Pezizomycotina</taxon>
        <taxon>Dothideomycetes</taxon>
        <taxon>Pleosporomycetidae</taxon>
        <taxon>Venturiales</taxon>
        <taxon>Cylindrosympodiaceae</taxon>
        <taxon>Tothia</taxon>
    </lineage>
</organism>
<dbReference type="OrthoDB" id="4838853at2759"/>
<comment type="caution">
    <text evidence="2">The sequence shown here is derived from an EMBL/GenBank/DDBJ whole genome shotgun (WGS) entry which is preliminary data.</text>
</comment>
<protein>
    <recommendedName>
        <fullName evidence="4">Transmembrane protein</fullName>
    </recommendedName>
</protein>
<evidence type="ECO:0008006" key="4">
    <source>
        <dbReference type="Google" id="ProtNLM"/>
    </source>
</evidence>
<evidence type="ECO:0000313" key="2">
    <source>
        <dbReference type="EMBL" id="KAF2432122.1"/>
    </source>
</evidence>
<keyword evidence="1" id="KW-0812">Transmembrane</keyword>
<dbReference type="AlphaFoldDB" id="A0A9P4NV02"/>
<dbReference type="Proteomes" id="UP000800235">
    <property type="component" value="Unassembled WGS sequence"/>
</dbReference>
<sequence length="324" mass="35935">MVVELPYSLHGRYSAIAIAWTFIIIPPIFLNLGLFYGLWYGTNVDRVASLPAPKGTHDVYLAKTTLVLTIPTAVLGIFTIIAIIERVYKLTQPSPQFRPLKSPRYGLDVFQWGYFAALLIISALISSTLARDDTDHDGHELQIRLVSMPASVLMYFLAILNGLSLILNALEVTLPFQFGSSDAGTVVRPAIYYVVEDVVAVDGNGGVAYREAFGARYRSSPIFQRMIWTLSVVWMVAFFVMASALTILVFTLPKAAVYAVGWAAPFLLAGLLAIWTIFYVKAALKKERAKIEDGYEAHEPINGRNWRNSISPDNERTPLLERGG</sequence>
<keyword evidence="1" id="KW-0472">Membrane</keyword>